<dbReference type="Proteomes" id="UP000807342">
    <property type="component" value="Unassembled WGS sequence"/>
</dbReference>
<feature type="compositionally biased region" description="Basic and acidic residues" evidence="1">
    <location>
        <begin position="70"/>
        <end position="79"/>
    </location>
</feature>
<sequence>MPDQHRLEWDPNLEVPPNYGGEHYTVVHQLLIQATGCLDQQAAQQLLDGWTQENDAKKEQQQGQAQQAPNKREEREDNHSPPPSP</sequence>
<evidence type="ECO:0000313" key="2">
    <source>
        <dbReference type="EMBL" id="KAF9443455.1"/>
    </source>
</evidence>
<dbReference type="AlphaFoldDB" id="A0A9P6BZD8"/>
<gene>
    <name evidence="2" type="ORF">P691DRAFT_764255</name>
</gene>
<evidence type="ECO:0000256" key="1">
    <source>
        <dbReference type="SAM" id="MobiDB-lite"/>
    </source>
</evidence>
<accession>A0A9P6BZD8</accession>
<keyword evidence="3" id="KW-1185">Reference proteome</keyword>
<dbReference type="EMBL" id="MU151472">
    <property type="protein sequence ID" value="KAF9443455.1"/>
    <property type="molecule type" value="Genomic_DNA"/>
</dbReference>
<feature type="region of interest" description="Disordered" evidence="1">
    <location>
        <begin position="49"/>
        <end position="85"/>
    </location>
</feature>
<evidence type="ECO:0000313" key="3">
    <source>
        <dbReference type="Proteomes" id="UP000807342"/>
    </source>
</evidence>
<name>A0A9P6BZD8_9AGAR</name>
<protein>
    <submittedName>
        <fullName evidence="2">Uncharacterized protein</fullName>
    </submittedName>
</protein>
<organism evidence="2 3">
    <name type="scientific">Macrolepiota fuliginosa MF-IS2</name>
    <dbReference type="NCBI Taxonomy" id="1400762"/>
    <lineage>
        <taxon>Eukaryota</taxon>
        <taxon>Fungi</taxon>
        <taxon>Dikarya</taxon>
        <taxon>Basidiomycota</taxon>
        <taxon>Agaricomycotina</taxon>
        <taxon>Agaricomycetes</taxon>
        <taxon>Agaricomycetidae</taxon>
        <taxon>Agaricales</taxon>
        <taxon>Agaricineae</taxon>
        <taxon>Agaricaceae</taxon>
        <taxon>Macrolepiota</taxon>
    </lineage>
</organism>
<reference evidence="2" key="1">
    <citation type="submission" date="2020-11" db="EMBL/GenBank/DDBJ databases">
        <authorList>
            <consortium name="DOE Joint Genome Institute"/>
            <person name="Ahrendt S."/>
            <person name="Riley R."/>
            <person name="Andreopoulos W."/>
            <person name="Labutti K."/>
            <person name="Pangilinan J."/>
            <person name="Ruiz-Duenas F.J."/>
            <person name="Barrasa J.M."/>
            <person name="Sanchez-Garcia M."/>
            <person name="Camarero S."/>
            <person name="Miyauchi S."/>
            <person name="Serrano A."/>
            <person name="Linde D."/>
            <person name="Babiker R."/>
            <person name="Drula E."/>
            <person name="Ayuso-Fernandez I."/>
            <person name="Pacheco R."/>
            <person name="Padilla G."/>
            <person name="Ferreira P."/>
            <person name="Barriuso J."/>
            <person name="Kellner H."/>
            <person name="Castanera R."/>
            <person name="Alfaro M."/>
            <person name="Ramirez L."/>
            <person name="Pisabarro A.G."/>
            <person name="Kuo A."/>
            <person name="Tritt A."/>
            <person name="Lipzen A."/>
            <person name="He G."/>
            <person name="Yan M."/>
            <person name="Ng V."/>
            <person name="Cullen D."/>
            <person name="Martin F."/>
            <person name="Rosso M.-N."/>
            <person name="Henrissat B."/>
            <person name="Hibbett D."/>
            <person name="Martinez A.T."/>
            <person name="Grigoriev I.V."/>
        </authorList>
    </citation>
    <scope>NUCLEOTIDE SEQUENCE</scope>
    <source>
        <strain evidence="2">MF-IS2</strain>
    </source>
</reference>
<proteinExistence type="predicted"/>
<comment type="caution">
    <text evidence="2">The sequence shown here is derived from an EMBL/GenBank/DDBJ whole genome shotgun (WGS) entry which is preliminary data.</text>
</comment>